<organism evidence="10 11">
    <name type="scientific">Zasmidium cellare ATCC 36951</name>
    <dbReference type="NCBI Taxonomy" id="1080233"/>
    <lineage>
        <taxon>Eukaryota</taxon>
        <taxon>Fungi</taxon>
        <taxon>Dikarya</taxon>
        <taxon>Ascomycota</taxon>
        <taxon>Pezizomycotina</taxon>
        <taxon>Dothideomycetes</taxon>
        <taxon>Dothideomycetidae</taxon>
        <taxon>Mycosphaerellales</taxon>
        <taxon>Mycosphaerellaceae</taxon>
        <taxon>Zasmidium</taxon>
    </lineage>
</organism>
<dbReference type="Pfam" id="PF00083">
    <property type="entry name" value="Sugar_tr"/>
    <property type="match status" value="1"/>
</dbReference>
<dbReference type="InterPro" id="IPR005828">
    <property type="entry name" value="MFS_sugar_transport-like"/>
</dbReference>
<dbReference type="PROSITE" id="PS00217">
    <property type="entry name" value="SUGAR_TRANSPORT_2"/>
    <property type="match status" value="1"/>
</dbReference>
<comment type="similarity">
    <text evidence="2">Belongs to the major facilitator superfamily. Sugar transporter (TC 2.A.1.1) family.</text>
</comment>
<evidence type="ECO:0000256" key="8">
    <source>
        <dbReference type="SAM" id="Phobius"/>
    </source>
</evidence>
<feature type="transmembrane region" description="Helical" evidence="8">
    <location>
        <begin position="120"/>
        <end position="137"/>
    </location>
</feature>
<keyword evidence="6 8" id="KW-0472">Membrane</keyword>
<dbReference type="EMBL" id="ML993581">
    <property type="protein sequence ID" value="KAF2172426.1"/>
    <property type="molecule type" value="Genomic_DNA"/>
</dbReference>
<feature type="domain" description="Major facilitator superfamily (MFS) profile" evidence="9">
    <location>
        <begin position="123"/>
        <end position="615"/>
    </location>
</feature>
<dbReference type="InterPro" id="IPR005829">
    <property type="entry name" value="Sugar_transporter_CS"/>
</dbReference>
<reference evidence="10" key="1">
    <citation type="journal article" date="2020" name="Stud. Mycol.">
        <title>101 Dothideomycetes genomes: a test case for predicting lifestyles and emergence of pathogens.</title>
        <authorList>
            <person name="Haridas S."/>
            <person name="Albert R."/>
            <person name="Binder M."/>
            <person name="Bloem J."/>
            <person name="Labutti K."/>
            <person name="Salamov A."/>
            <person name="Andreopoulos B."/>
            <person name="Baker S."/>
            <person name="Barry K."/>
            <person name="Bills G."/>
            <person name="Bluhm B."/>
            <person name="Cannon C."/>
            <person name="Castanera R."/>
            <person name="Culley D."/>
            <person name="Daum C."/>
            <person name="Ezra D."/>
            <person name="Gonzalez J."/>
            <person name="Henrissat B."/>
            <person name="Kuo A."/>
            <person name="Liang C."/>
            <person name="Lipzen A."/>
            <person name="Lutzoni F."/>
            <person name="Magnuson J."/>
            <person name="Mondo S."/>
            <person name="Nolan M."/>
            <person name="Ohm R."/>
            <person name="Pangilinan J."/>
            <person name="Park H.-J."/>
            <person name="Ramirez L."/>
            <person name="Alfaro M."/>
            <person name="Sun H."/>
            <person name="Tritt A."/>
            <person name="Yoshinaga Y."/>
            <person name="Zwiers L.-H."/>
            <person name="Turgeon B."/>
            <person name="Goodwin S."/>
            <person name="Spatafora J."/>
            <person name="Crous P."/>
            <person name="Grigoriev I."/>
        </authorList>
    </citation>
    <scope>NUCLEOTIDE SEQUENCE</scope>
    <source>
        <strain evidence="10">ATCC 36951</strain>
    </source>
</reference>
<evidence type="ECO:0000256" key="4">
    <source>
        <dbReference type="ARBA" id="ARBA00022692"/>
    </source>
</evidence>
<keyword evidence="3" id="KW-0813">Transport</keyword>
<feature type="transmembrane region" description="Helical" evidence="8">
    <location>
        <begin position="235"/>
        <end position="254"/>
    </location>
</feature>
<name>A0A6A6D441_ZASCE</name>
<feature type="transmembrane region" description="Helical" evidence="8">
    <location>
        <begin position="292"/>
        <end position="311"/>
    </location>
</feature>
<dbReference type="GO" id="GO:0016020">
    <property type="term" value="C:membrane"/>
    <property type="evidence" value="ECO:0007669"/>
    <property type="project" value="UniProtKB-SubCell"/>
</dbReference>
<feature type="transmembrane region" description="Helical" evidence="8">
    <location>
        <begin position="266"/>
        <end position="286"/>
    </location>
</feature>
<proteinExistence type="inferred from homology"/>
<dbReference type="InterPro" id="IPR020846">
    <property type="entry name" value="MFS_dom"/>
</dbReference>
<dbReference type="GeneID" id="54557429"/>
<evidence type="ECO:0000313" key="11">
    <source>
        <dbReference type="Proteomes" id="UP000799537"/>
    </source>
</evidence>
<feature type="region of interest" description="Disordered" evidence="7">
    <location>
        <begin position="1"/>
        <end position="21"/>
    </location>
</feature>
<feature type="transmembrane region" description="Helical" evidence="8">
    <location>
        <begin position="493"/>
        <end position="515"/>
    </location>
</feature>
<dbReference type="OrthoDB" id="6339427at2759"/>
<gene>
    <name evidence="10" type="ORF">M409DRAFT_17659</name>
</gene>
<dbReference type="SUPFAM" id="SSF103473">
    <property type="entry name" value="MFS general substrate transporter"/>
    <property type="match status" value="1"/>
</dbReference>
<feature type="transmembrane region" description="Helical" evidence="8">
    <location>
        <begin position="201"/>
        <end position="223"/>
    </location>
</feature>
<dbReference type="GO" id="GO:0015798">
    <property type="term" value="P:myo-inositol transport"/>
    <property type="evidence" value="ECO:0007669"/>
    <property type="project" value="UniProtKB-ARBA"/>
</dbReference>
<evidence type="ECO:0000256" key="7">
    <source>
        <dbReference type="SAM" id="MobiDB-lite"/>
    </source>
</evidence>
<evidence type="ECO:0000256" key="2">
    <source>
        <dbReference type="ARBA" id="ARBA00010992"/>
    </source>
</evidence>
<keyword evidence="5 8" id="KW-1133">Transmembrane helix</keyword>
<dbReference type="PROSITE" id="PS50850">
    <property type="entry name" value="MFS"/>
    <property type="match status" value="1"/>
</dbReference>
<protein>
    <recommendedName>
        <fullName evidence="9">Major facilitator superfamily (MFS) profile domain-containing protein</fullName>
    </recommendedName>
</protein>
<evidence type="ECO:0000256" key="6">
    <source>
        <dbReference type="ARBA" id="ARBA00023136"/>
    </source>
</evidence>
<accession>A0A6A6D441</accession>
<comment type="subcellular location">
    <subcellularLocation>
        <location evidence="1">Membrane</location>
        <topology evidence="1">Multi-pass membrane protein</topology>
    </subcellularLocation>
</comment>
<dbReference type="Gene3D" id="1.20.1250.20">
    <property type="entry name" value="MFS general substrate transporter like domains"/>
    <property type="match status" value="1"/>
</dbReference>
<feature type="transmembrane region" description="Helical" evidence="8">
    <location>
        <begin position="466"/>
        <end position="486"/>
    </location>
</feature>
<dbReference type="PANTHER" id="PTHR48020">
    <property type="entry name" value="PROTON MYO-INOSITOL COTRANSPORTER"/>
    <property type="match status" value="1"/>
</dbReference>
<dbReference type="PRINTS" id="PR00171">
    <property type="entry name" value="SUGRTRNSPORT"/>
</dbReference>
<dbReference type="AlphaFoldDB" id="A0A6A6D441"/>
<feature type="transmembrane region" description="Helical" evidence="8">
    <location>
        <begin position="418"/>
        <end position="440"/>
    </location>
</feature>
<dbReference type="GO" id="GO:0015791">
    <property type="term" value="P:polyol transmembrane transport"/>
    <property type="evidence" value="ECO:0007669"/>
    <property type="project" value="UniProtKB-ARBA"/>
</dbReference>
<dbReference type="Proteomes" id="UP000799537">
    <property type="component" value="Unassembled WGS sequence"/>
</dbReference>
<evidence type="ECO:0000256" key="1">
    <source>
        <dbReference type="ARBA" id="ARBA00004141"/>
    </source>
</evidence>
<feature type="transmembrane region" description="Helical" evidence="8">
    <location>
        <begin position="521"/>
        <end position="539"/>
    </location>
</feature>
<feature type="transmembrane region" description="Helical" evidence="8">
    <location>
        <begin position="167"/>
        <end position="189"/>
    </location>
</feature>
<dbReference type="InterPro" id="IPR050814">
    <property type="entry name" value="Myo-inositol_Transporter"/>
</dbReference>
<dbReference type="InterPro" id="IPR036259">
    <property type="entry name" value="MFS_trans_sf"/>
</dbReference>
<evidence type="ECO:0000256" key="3">
    <source>
        <dbReference type="ARBA" id="ARBA00022448"/>
    </source>
</evidence>
<keyword evidence="11" id="KW-1185">Reference proteome</keyword>
<evidence type="ECO:0000259" key="9">
    <source>
        <dbReference type="PROSITE" id="PS50850"/>
    </source>
</evidence>
<evidence type="ECO:0000313" key="10">
    <source>
        <dbReference type="EMBL" id="KAF2172426.1"/>
    </source>
</evidence>
<dbReference type="GO" id="GO:0022857">
    <property type="term" value="F:transmembrane transporter activity"/>
    <property type="evidence" value="ECO:0007669"/>
    <property type="project" value="InterPro"/>
</dbReference>
<dbReference type="PANTHER" id="PTHR48020:SF40">
    <property type="entry name" value="MAJOR FACILITATOR SUPERFAMILY (MFS) PROFILE DOMAIN-CONTAINING PROTEIN"/>
    <property type="match status" value="1"/>
</dbReference>
<dbReference type="RefSeq" id="XP_033673315.1">
    <property type="nucleotide sequence ID" value="XM_033804157.1"/>
</dbReference>
<dbReference type="InterPro" id="IPR003663">
    <property type="entry name" value="Sugar/inositol_transpt"/>
</dbReference>
<keyword evidence="4 8" id="KW-0812">Transmembrane</keyword>
<feature type="transmembrane region" description="Helical" evidence="8">
    <location>
        <begin position="589"/>
        <end position="611"/>
    </location>
</feature>
<evidence type="ECO:0000256" key="5">
    <source>
        <dbReference type="ARBA" id="ARBA00022989"/>
    </source>
</evidence>
<sequence>MEADEVHQVNGPRRRFVESDEESNFETDSIVDAPWRAHIFEDNDQRLIDNPLANVHHIEREIKSFVKDHGFQQQESLFVKAGQILRDPEAWRAVPNLTDEEKEALEKENRKGFWKQPKELRVTIITLCVAAVVQGWNQTASNGANLNWPSQLGLTNVDGCDPTGTDAWIFAIVNAMPYFSASLVGCWISDPINEYFFGRRPAICFSGVLILASMIGSACSQTWRQLLACRALLGIGMGCKASVVPVFAAEVSPAHIRGSLTMNWQLMDAFGIFLGFTANLVVSGVGPTAWRWQTASSVFPCIVLLSLIYVCSDSPRLLMKRGPRRYKDAYTTLLSLRGQPILAAKELLYVHYQMEVEKRYISGTKRDADIVREEQIVEASKGNTTSTRTLRSRFGNTSSINYFQKFGQLFTNKRIRRATVAAVVVMVSQQLCGVNVLALYSSNIFCESGEQLNGNLADPNYLEPLFLSWGIGLTNFLFAFPAYWLIDKRGRRWLLLVALPFMALSMLAAALSYQIPGNSPAHSPVIGLFTYTFMVFYSFSMGPVPFTMSAEVFPLENRVVGMSFAVFSNMLGLALLTLLTPIITVKVSHGGLLGIFAGLNLVAFVLIFFFVRETSGATLGRTAGSMTFMSLEELNYVFGVSTKAHALYQTKKVLPWMWKYYIRRDKSSDRPEQLYTWANARKAQKQEAVVQHEE</sequence>
<feature type="transmembrane region" description="Helical" evidence="8">
    <location>
        <begin position="559"/>
        <end position="583"/>
    </location>
</feature>